<dbReference type="InterPro" id="IPR009057">
    <property type="entry name" value="Homeodomain-like_sf"/>
</dbReference>
<dbReference type="Pfam" id="PF01527">
    <property type="entry name" value="HTH_Tnp_1"/>
    <property type="match status" value="1"/>
</dbReference>
<comment type="caution">
    <text evidence="2">The sequence shown here is derived from an EMBL/GenBank/DDBJ whole genome shotgun (WGS) entry which is preliminary data.</text>
</comment>
<dbReference type="InterPro" id="IPR002514">
    <property type="entry name" value="Transposase_8"/>
</dbReference>
<dbReference type="Proteomes" id="UP001614338">
    <property type="component" value="Unassembled WGS sequence"/>
</dbReference>
<dbReference type="RefSeq" id="WP_399845475.1">
    <property type="nucleotide sequence ID" value="NZ_JBITWC010000025.1"/>
</dbReference>
<comment type="similarity">
    <text evidence="1">Belongs to the transposase 8 family.</text>
</comment>
<proteinExistence type="inferred from homology"/>
<dbReference type="EMBL" id="JBITWC010000025">
    <property type="protein sequence ID" value="MFI8751302.1"/>
    <property type="molecule type" value="Genomic_DNA"/>
</dbReference>
<evidence type="ECO:0000313" key="3">
    <source>
        <dbReference type="Proteomes" id="UP001614338"/>
    </source>
</evidence>
<sequence>MPRYSEERKAAILKKLLPPHNRSVASVATEEGISNATLYSWLKQCREKGVPVPGYTQGDNEWSPDAKLAVVIETATMSETELGAYCREKGLYPEQIQQ</sequence>
<organism evidence="2 3">
    <name type="scientific">Vreelandella lionensis</name>
    <dbReference type="NCBI Taxonomy" id="1144478"/>
    <lineage>
        <taxon>Bacteria</taxon>
        <taxon>Pseudomonadati</taxon>
        <taxon>Pseudomonadota</taxon>
        <taxon>Gammaproteobacteria</taxon>
        <taxon>Oceanospirillales</taxon>
        <taxon>Halomonadaceae</taxon>
        <taxon>Vreelandella</taxon>
    </lineage>
</organism>
<reference evidence="2 3" key="1">
    <citation type="submission" date="2024-10" db="EMBL/GenBank/DDBJ databases">
        <title>The Natural Products Discovery Center: Release of the First 8490 Sequenced Strains for Exploring Actinobacteria Biosynthetic Diversity.</title>
        <authorList>
            <person name="Kalkreuter E."/>
            <person name="Kautsar S.A."/>
            <person name="Yang D."/>
            <person name="Bader C.D."/>
            <person name="Teijaro C.N."/>
            <person name="Fluegel L."/>
            <person name="Davis C.M."/>
            <person name="Simpson J.R."/>
            <person name="Lauterbach L."/>
            <person name="Steele A.D."/>
            <person name="Gui C."/>
            <person name="Meng S."/>
            <person name="Li G."/>
            <person name="Viehrig K."/>
            <person name="Ye F."/>
            <person name="Su P."/>
            <person name="Kiefer A.F."/>
            <person name="Nichols A."/>
            <person name="Cepeda A.J."/>
            <person name="Yan W."/>
            <person name="Fan B."/>
            <person name="Jiang Y."/>
            <person name="Adhikari A."/>
            <person name="Zheng C.-J."/>
            <person name="Schuster L."/>
            <person name="Cowan T.M."/>
            <person name="Smanski M.J."/>
            <person name="Chevrette M.G."/>
            <person name="De Carvalho L.P.S."/>
            <person name="Shen B."/>
        </authorList>
    </citation>
    <scope>NUCLEOTIDE SEQUENCE [LARGE SCALE GENOMIC DNA]</scope>
    <source>
        <strain evidence="2 3">NPDC077409</strain>
    </source>
</reference>
<gene>
    <name evidence="2" type="ORF">ACIGG6_15045</name>
</gene>
<accession>A0ABW8BYG4</accession>
<dbReference type="SUPFAM" id="SSF46689">
    <property type="entry name" value="Homeodomain-like"/>
    <property type="match status" value="1"/>
</dbReference>
<evidence type="ECO:0000256" key="1">
    <source>
        <dbReference type="ARBA" id="ARBA00009964"/>
    </source>
</evidence>
<evidence type="ECO:0000313" key="2">
    <source>
        <dbReference type="EMBL" id="MFI8751302.1"/>
    </source>
</evidence>
<name>A0ABW8BYG4_9GAMM</name>
<keyword evidence="3" id="KW-1185">Reference proteome</keyword>
<protein>
    <submittedName>
        <fullName evidence="2">Transposase</fullName>
    </submittedName>
</protein>